<dbReference type="Pfam" id="PF00128">
    <property type="entry name" value="Alpha-amylase"/>
    <property type="match status" value="2"/>
</dbReference>
<dbReference type="Gene3D" id="3.20.20.80">
    <property type="entry name" value="Glycosidases"/>
    <property type="match status" value="1"/>
</dbReference>
<dbReference type="SUPFAM" id="SSF51445">
    <property type="entry name" value="(Trans)glycosidases"/>
    <property type="match status" value="1"/>
</dbReference>
<organism evidence="4 5">
    <name type="scientific">Nonomuraea ferruginea</name>
    <dbReference type="NCBI Taxonomy" id="46174"/>
    <lineage>
        <taxon>Bacteria</taxon>
        <taxon>Bacillati</taxon>
        <taxon>Actinomycetota</taxon>
        <taxon>Actinomycetes</taxon>
        <taxon>Streptosporangiales</taxon>
        <taxon>Streptosporangiaceae</taxon>
        <taxon>Nonomuraea</taxon>
    </lineage>
</organism>
<comment type="caution">
    <text evidence="4">The sequence shown here is derived from an EMBL/GenBank/DDBJ whole genome shotgun (WGS) entry which is preliminary data.</text>
</comment>
<feature type="domain" description="Glycosyl hydrolase family 13 catalytic" evidence="3">
    <location>
        <begin position="9"/>
        <end position="342"/>
    </location>
</feature>
<keyword evidence="1" id="KW-0378">Hydrolase</keyword>
<protein>
    <submittedName>
        <fullName evidence="4">Alpha-amylase family protein</fullName>
    </submittedName>
</protein>
<evidence type="ECO:0000256" key="1">
    <source>
        <dbReference type="ARBA" id="ARBA00022801"/>
    </source>
</evidence>
<keyword evidence="2" id="KW-0326">Glycosidase</keyword>
<dbReference type="InterPro" id="IPR006047">
    <property type="entry name" value="GH13_cat_dom"/>
</dbReference>
<dbReference type="RefSeq" id="WP_271278285.1">
    <property type="nucleotide sequence ID" value="NZ_BAABFD010000002.1"/>
</dbReference>
<evidence type="ECO:0000259" key="3">
    <source>
        <dbReference type="SMART" id="SM00642"/>
    </source>
</evidence>
<gene>
    <name evidence="4" type="ORF">OUY24_26670</name>
</gene>
<reference evidence="4 5" key="1">
    <citation type="submission" date="2022-11" db="EMBL/GenBank/DDBJ databases">
        <title>Nonomuraea corallina sp. nov., a new species of the genus Nonomuraea isolated from sea side sediment in Thai sea.</title>
        <authorList>
            <person name="Ngamcharungchit C."/>
            <person name="Matsumoto A."/>
            <person name="Suriyachadkun C."/>
            <person name="Panbangred W."/>
            <person name="Inahashi Y."/>
            <person name="Intra B."/>
        </authorList>
    </citation>
    <scope>NUCLEOTIDE SEQUENCE [LARGE SCALE GENOMIC DNA]</scope>
    <source>
        <strain evidence="4 5">DSM 43553</strain>
    </source>
</reference>
<proteinExistence type="predicted"/>
<dbReference type="PANTHER" id="PTHR10357">
    <property type="entry name" value="ALPHA-AMYLASE FAMILY MEMBER"/>
    <property type="match status" value="1"/>
</dbReference>
<name>A0ABT4T405_9ACTN</name>
<dbReference type="PANTHER" id="PTHR10357:SF210">
    <property type="entry name" value="MALTODEXTRIN GLUCOSIDASE"/>
    <property type="match status" value="1"/>
</dbReference>
<evidence type="ECO:0000256" key="2">
    <source>
        <dbReference type="ARBA" id="ARBA00023295"/>
    </source>
</evidence>
<sequence>MVRDGVWWHVYPLGFTGAEPAAPPPGTPVRHRLRRLEGWLDYAAELGCSVLQLGPIFASETHGYDTLDHFRVDPRLGDEADFDRLVRAARERGLLIVLDGVFNHVGRGHPKFGDPRFAHWFVPEGGGHATFEGHSGLVTLNHDHPEVLDHVVRVMDHWLSRGASGWRLDAAYAMPAAFWREALARVRPRHPAAWFAGEVIHGDYAGYVAESGLDSVTQYELWKAIWSSLNDGNFYELAWAVDRHDALLESFEPLTFVGNHDVTRLATRLADERHLGHALAVLFTVGGVPSVYYGDEQGFRGLKEDRPGGDDAVRPAFPAGPAELDPAGWPVYRLHQRLIGLRRRHPWLARARTAVPHLTNTAVALESTGAGRLLTLLNTGPEPYRFPLDTSGLAVAESSHPDGADPLLVSAHGWTVLTGSGRTCPPGHPGWSSDMPDGP</sequence>
<dbReference type="Proteomes" id="UP001212498">
    <property type="component" value="Unassembled WGS sequence"/>
</dbReference>
<dbReference type="SMART" id="SM00642">
    <property type="entry name" value="Aamy"/>
    <property type="match status" value="1"/>
</dbReference>
<keyword evidence="5" id="KW-1185">Reference proteome</keyword>
<evidence type="ECO:0000313" key="5">
    <source>
        <dbReference type="Proteomes" id="UP001212498"/>
    </source>
</evidence>
<dbReference type="CDD" id="cd11354">
    <property type="entry name" value="AmyAc_bac_CMD_like"/>
    <property type="match status" value="1"/>
</dbReference>
<accession>A0ABT4T405</accession>
<dbReference type="InterPro" id="IPR017853">
    <property type="entry name" value="GH"/>
</dbReference>
<dbReference type="EMBL" id="JAPNUD010000090">
    <property type="protein sequence ID" value="MDA0644229.1"/>
    <property type="molecule type" value="Genomic_DNA"/>
</dbReference>
<evidence type="ECO:0000313" key="4">
    <source>
        <dbReference type="EMBL" id="MDA0644229.1"/>
    </source>
</evidence>